<proteinExistence type="predicted"/>
<keyword evidence="2" id="KW-1185">Reference proteome</keyword>
<dbReference type="Proteomes" id="UP001164746">
    <property type="component" value="Chromosome 3"/>
</dbReference>
<accession>A0ABY7DRY3</accession>
<evidence type="ECO:0000313" key="1">
    <source>
        <dbReference type="EMBL" id="WAQ99349.1"/>
    </source>
</evidence>
<name>A0ABY7DRY3_MYAAR</name>
<reference evidence="1" key="1">
    <citation type="submission" date="2022-11" db="EMBL/GenBank/DDBJ databases">
        <title>Centuries of genome instability and evolution in soft-shell clam transmissible cancer (bioRxiv).</title>
        <authorList>
            <person name="Hart S.F.M."/>
            <person name="Yonemitsu M.A."/>
            <person name="Giersch R.M."/>
            <person name="Beal B.F."/>
            <person name="Arriagada G."/>
            <person name="Davis B.W."/>
            <person name="Ostrander E.A."/>
            <person name="Goff S.P."/>
            <person name="Metzger M.J."/>
        </authorList>
    </citation>
    <scope>NUCLEOTIDE SEQUENCE</scope>
    <source>
        <strain evidence="1">MELC-2E11</strain>
        <tissue evidence="1">Siphon/mantle</tissue>
    </source>
</reference>
<gene>
    <name evidence="1" type="ORF">MAR_023722</name>
</gene>
<evidence type="ECO:0000313" key="2">
    <source>
        <dbReference type="Proteomes" id="UP001164746"/>
    </source>
</evidence>
<organism evidence="1 2">
    <name type="scientific">Mya arenaria</name>
    <name type="common">Soft-shell clam</name>
    <dbReference type="NCBI Taxonomy" id="6604"/>
    <lineage>
        <taxon>Eukaryota</taxon>
        <taxon>Metazoa</taxon>
        <taxon>Spiralia</taxon>
        <taxon>Lophotrochozoa</taxon>
        <taxon>Mollusca</taxon>
        <taxon>Bivalvia</taxon>
        <taxon>Autobranchia</taxon>
        <taxon>Heteroconchia</taxon>
        <taxon>Euheterodonta</taxon>
        <taxon>Imparidentia</taxon>
        <taxon>Neoheterodontei</taxon>
        <taxon>Myida</taxon>
        <taxon>Myoidea</taxon>
        <taxon>Myidae</taxon>
        <taxon>Mya</taxon>
    </lineage>
</organism>
<sequence>MARTCVIAWTWTVQDATSPVQSVAQRSAVVTVGVTGSGSMSMWKVRGLGPQSPGLLKQELEKQPLKCLTFRKRCVATKTLAVQYYKSPVESSR</sequence>
<protein>
    <submittedName>
        <fullName evidence="1">Uncharacterized protein</fullName>
    </submittedName>
</protein>
<dbReference type="EMBL" id="CP111014">
    <property type="protein sequence ID" value="WAQ99349.1"/>
    <property type="molecule type" value="Genomic_DNA"/>
</dbReference>